<evidence type="ECO:0000313" key="2">
    <source>
        <dbReference type="Proteomes" id="UP001062846"/>
    </source>
</evidence>
<comment type="caution">
    <text evidence="1">The sequence shown here is derived from an EMBL/GenBank/DDBJ whole genome shotgun (WGS) entry which is preliminary data.</text>
</comment>
<sequence length="177" mass="18859">MLWLVLGVLVLDLDCVGDGQWCGGGRCNGSCCFNFVLQVLLYSRKRSVKMAILISDDPVQWWWGGCGSHGRDALVVFCVPKFGRRPSELSIGRGAGISSLWGGDLADEDCFWCRGCLVFLADGGGGWPSGPDCLGFLCRRLVRPPLVSTSGRGQLGLTVRLGPGGLYCGGCCCSLGF</sequence>
<gene>
    <name evidence="1" type="ORF">RHMOL_Rhmol05G0067600</name>
</gene>
<accession>A0ACC0NN65</accession>
<keyword evidence="2" id="KW-1185">Reference proteome</keyword>
<proteinExistence type="predicted"/>
<organism evidence="1 2">
    <name type="scientific">Rhododendron molle</name>
    <name type="common">Chinese azalea</name>
    <name type="synonym">Azalea mollis</name>
    <dbReference type="NCBI Taxonomy" id="49168"/>
    <lineage>
        <taxon>Eukaryota</taxon>
        <taxon>Viridiplantae</taxon>
        <taxon>Streptophyta</taxon>
        <taxon>Embryophyta</taxon>
        <taxon>Tracheophyta</taxon>
        <taxon>Spermatophyta</taxon>
        <taxon>Magnoliopsida</taxon>
        <taxon>eudicotyledons</taxon>
        <taxon>Gunneridae</taxon>
        <taxon>Pentapetalae</taxon>
        <taxon>asterids</taxon>
        <taxon>Ericales</taxon>
        <taxon>Ericaceae</taxon>
        <taxon>Ericoideae</taxon>
        <taxon>Rhodoreae</taxon>
        <taxon>Rhododendron</taxon>
    </lineage>
</organism>
<evidence type="ECO:0000313" key="1">
    <source>
        <dbReference type="EMBL" id="KAI8554053.1"/>
    </source>
</evidence>
<name>A0ACC0NN65_RHOML</name>
<reference evidence="1" key="1">
    <citation type="submission" date="2022-02" db="EMBL/GenBank/DDBJ databases">
        <title>Plant Genome Project.</title>
        <authorList>
            <person name="Zhang R.-G."/>
        </authorList>
    </citation>
    <scope>NUCLEOTIDE SEQUENCE</scope>
    <source>
        <strain evidence="1">AT1</strain>
    </source>
</reference>
<dbReference type="Proteomes" id="UP001062846">
    <property type="component" value="Chromosome 5"/>
</dbReference>
<protein>
    <submittedName>
        <fullName evidence="1">Uncharacterized protein</fullName>
    </submittedName>
</protein>
<dbReference type="EMBL" id="CM046392">
    <property type="protein sequence ID" value="KAI8554053.1"/>
    <property type="molecule type" value="Genomic_DNA"/>
</dbReference>